<reference evidence="3 4" key="1">
    <citation type="journal article" date="2023" name="Arcadia Sci">
        <title>De novo assembly of a long-read Amblyomma americanum tick genome.</title>
        <authorList>
            <person name="Chou S."/>
            <person name="Poskanzer K.E."/>
            <person name="Rollins M."/>
            <person name="Thuy-Boun P.S."/>
        </authorList>
    </citation>
    <scope>NUCLEOTIDE SEQUENCE [LARGE SCALE GENOMIC DNA]</scope>
    <source>
        <strain evidence="3">F_SG_1</strain>
        <tissue evidence="3">Salivary glands</tissue>
    </source>
</reference>
<feature type="region of interest" description="Disordered" evidence="1">
    <location>
        <begin position="98"/>
        <end position="131"/>
    </location>
</feature>
<evidence type="ECO:0000313" key="3">
    <source>
        <dbReference type="EMBL" id="KAK8784821.1"/>
    </source>
</evidence>
<proteinExistence type="predicted"/>
<feature type="domain" description="CCHC-type" evidence="2">
    <location>
        <begin position="33"/>
        <end position="49"/>
    </location>
</feature>
<name>A0AAQ4FDK7_AMBAM</name>
<dbReference type="SUPFAM" id="SSF57756">
    <property type="entry name" value="Retrovirus zinc finger-like domains"/>
    <property type="match status" value="1"/>
</dbReference>
<comment type="caution">
    <text evidence="3">The sequence shown here is derived from an EMBL/GenBank/DDBJ whole genome shotgun (WGS) entry which is preliminary data.</text>
</comment>
<dbReference type="PANTHER" id="PTHR22639">
    <property type="entry name" value="GAG-RELATED PROTEIN"/>
    <property type="match status" value="1"/>
</dbReference>
<dbReference type="AlphaFoldDB" id="A0AAQ4FDK7"/>
<dbReference type="GO" id="GO:0008270">
    <property type="term" value="F:zinc ion binding"/>
    <property type="evidence" value="ECO:0007669"/>
    <property type="project" value="InterPro"/>
</dbReference>
<feature type="domain" description="CCHC-type" evidence="2">
    <location>
        <begin position="51"/>
        <end position="67"/>
    </location>
</feature>
<protein>
    <recommendedName>
        <fullName evidence="2">CCHC-type domain-containing protein</fullName>
    </recommendedName>
</protein>
<dbReference type="Gene3D" id="4.10.60.10">
    <property type="entry name" value="Zinc finger, CCHC-type"/>
    <property type="match status" value="1"/>
</dbReference>
<dbReference type="InterPro" id="IPR036875">
    <property type="entry name" value="Znf_CCHC_sf"/>
</dbReference>
<dbReference type="GO" id="GO:0003690">
    <property type="term" value="F:double-stranded DNA binding"/>
    <property type="evidence" value="ECO:0007669"/>
    <property type="project" value="InterPro"/>
</dbReference>
<dbReference type="Proteomes" id="UP001321473">
    <property type="component" value="Unassembled WGS sequence"/>
</dbReference>
<organism evidence="3 4">
    <name type="scientific">Amblyomma americanum</name>
    <name type="common">Lone star tick</name>
    <dbReference type="NCBI Taxonomy" id="6943"/>
    <lineage>
        <taxon>Eukaryota</taxon>
        <taxon>Metazoa</taxon>
        <taxon>Ecdysozoa</taxon>
        <taxon>Arthropoda</taxon>
        <taxon>Chelicerata</taxon>
        <taxon>Arachnida</taxon>
        <taxon>Acari</taxon>
        <taxon>Parasitiformes</taxon>
        <taxon>Ixodida</taxon>
        <taxon>Ixodoidea</taxon>
        <taxon>Ixodidae</taxon>
        <taxon>Amblyomminae</taxon>
        <taxon>Amblyomma</taxon>
    </lineage>
</organism>
<evidence type="ECO:0000256" key="1">
    <source>
        <dbReference type="SAM" id="MobiDB-lite"/>
    </source>
</evidence>
<keyword evidence="4" id="KW-1185">Reference proteome</keyword>
<dbReference type="InterPro" id="IPR042509">
    <property type="entry name" value="ZCCHC3"/>
</dbReference>
<feature type="region of interest" description="Disordered" evidence="1">
    <location>
        <begin position="201"/>
        <end position="222"/>
    </location>
</feature>
<dbReference type="SMART" id="SM00343">
    <property type="entry name" value="ZnF_C2HC"/>
    <property type="match status" value="2"/>
</dbReference>
<dbReference type="InterPro" id="IPR001878">
    <property type="entry name" value="Znf_CCHC"/>
</dbReference>
<evidence type="ECO:0000259" key="2">
    <source>
        <dbReference type="SMART" id="SM00343"/>
    </source>
</evidence>
<gene>
    <name evidence="3" type="ORF">V5799_008810</name>
</gene>
<accession>A0AAQ4FDK7</accession>
<dbReference type="GO" id="GO:0002218">
    <property type="term" value="P:activation of innate immune response"/>
    <property type="evidence" value="ECO:0007669"/>
    <property type="project" value="InterPro"/>
</dbReference>
<dbReference type="GO" id="GO:0003723">
    <property type="term" value="F:RNA binding"/>
    <property type="evidence" value="ECO:0007669"/>
    <property type="project" value="InterPro"/>
</dbReference>
<sequence>MVLKDGITAVELPHLFKFHGGSVLVFVPGKAPVCLRCRRRNHIRRDCQAPCCTKCSAFGHVREDCIRTYANVTGAASEDYGDKEYIMDIGEAQTTAPDDCCKKSASGEQGSVCDENMKTSSETPKEQGDVRNAMETPLMGDQASAMNAEAKPVQDDRASEDDTFGLAKRAKTMCPPPSQPSTEVRLQRLERQWLRPIGAKGKYVPKYRSSSASPVRSVRRAD</sequence>
<dbReference type="PANTHER" id="PTHR22639:SF3">
    <property type="entry name" value="ZINC FINGER CCHC DOMAIN-CONTAINING PROTEIN 3"/>
    <property type="match status" value="1"/>
</dbReference>
<dbReference type="EMBL" id="JARKHS020004241">
    <property type="protein sequence ID" value="KAK8784821.1"/>
    <property type="molecule type" value="Genomic_DNA"/>
</dbReference>
<evidence type="ECO:0000313" key="4">
    <source>
        <dbReference type="Proteomes" id="UP001321473"/>
    </source>
</evidence>